<feature type="region of interest" description="Disordered" evidence="1">
    <location>
        <begin position="42"/>
        <end position="114"/>
    </location>
</feature>
<dbReference type="Proteomes" id="UP000013827">
    <property type="component" value="Unassembled WGS sequence"/>
</dbReference>
<evidence type="ECO:0000256" key="1">
    <source>
        <dbReference type="SAM" id="MobiDB-lite"/>
    </source>
</evidence>
<reference evidence="3" key="1">
    <citation type="journal article" date="2013" name="Nature">
        <title>Pan genome of the phytoplankton Emiliania underpins its global distribution.</title>
        <authorList>
            <person name="Read B.A."/>
            <person name="Kegel J."/>
            <person name="Klute M.J."/>
            <person name="Kuo A."/>
            <person name="Lefebvre S.C."/>
            <person name="Maumus F."/>
            <person name="Mayer C."/>
            <person name="Miller J."/>
            <person name="Monier A."/>
            <person name="Salamov A."/>
            <person name="Young J."/>
            <person name="Aguilar M."/>
            <person name="Claverie J.M."/>
            <person name="Frickenhaus S."/>
            <person name="Gonzalez K."/>
            <person name="Herman E.K."/>
            <person name="Lin Y.C."/>
            <person name="Napier J."/>
            <person name="Ogata H."/>
            <person name="Sarno A.F."/>
            <person name="Shmutz J."/>
            <person name="Schroeder D."/>
            <person name="de Vargas C."/>
            <person name="Verret F."/>
            <person name="von Dassow P."/>
            <person name="Valentin K."/>
            <person name="Van de Peer Y."/>
            <person name="Wheeler G."/>
            <person name="Dacks J.B."/>
            <person name="Delwiche C.F."/>
            <person name="Dyhrman S.T."/>
            <person name="Glockner G."/>
            <person name="John U."/>
            <person name="Richards T."/>
            <person name="Worden A.Z."/>
            <person name="Zhang X."/>
            <person name="Grigoriev I.V."/>
            <person name="Allen A.E."/>
            <person name="Bidle K."/>
            <person name="Borodovsky M."/>
            <person name="Bowler C."/>
            <person name="Brownlee C."/>
            <person name="Cock J.M."/>
            <person name="Elias M."/>
            <person name="Gladyshev V.N."/>
            <person name="Groth M."/>
            <person name="Guda C."/>
            <person name="Hadaegh A."/>
            <person name="Iglesias-Rodriguez M.D."/>
            <person name="Jenkins J."/>
            <person name="Jones B.M."/>
            <person name="Lawson T."/>
            <person name="Leese F."/>
            <person name="Lindquist E."/>
            <person name="Lobanov A."/>
            <person name="Lomsadze A."/>
            <person name="Malik S.B."/>
            <person name="Marsh M.E."/>
            <person name="Mackinder L."/>
            <person name="Mock T."/>
            <person name="Mueller-Roeber B."/>
            <person name="Pagarete A."/>
            <person name="Parker M."/>
            <person name="Probert I."/>
            <person name="Quesneville H."/>
            <person name="Raines C."/>
            <person name="Rensing S.A."/>
            <person name="Riano-Pachon D.M."/>
            <person name="Richier S."/>
            <person name="Rokitta S."/>
            <person name="Shiraiwa Y."/>
            <person name="Soanes D.M."/>
            <person name="van der Giezen M."/>
            <person name="Wahlund T.M."/>
            <person name="Williams B."/>
            <person name="Wilson W."/>
            <person name="Wolfe G."/>
            <person name="Wurch L.L."/>
        </authorList>
    </citation>
    <scope>NUCLEOTIDE SEQUENCE</scope>
</reference>
<reference evidence="2" key="2">
    <citation type="submission" date="2024-10" db="UniProtKB">
        <authorList>
            <consortium name="EnsemblProtists"/>
        </authorList>
    </citation>
    <scope>IDENTIFICATION</scope>
</reference>
<keyword evidence="3" id="KW-1185">Reference proteome</keyword>
<proteinExistence type="predicted"/>
<feature type="region of interest" description="Disordered" evidence="1">
    <location>
        <begin position="236"/>
        <end position="266"/>
    </location>
</feature>
<accession>A0A0D3JK14</accession>
<dbReference type="PaxDb" id="2903-EOD23849"/>
<dbReference type="KEGG" id="ehx:EMIHUDRAFT_238996"/>
<dbReference type="GeneID" id="17269392"/>
<sequence>MKQGKNAAPRASARNYHSGPESEAEAADIRCAAIDERRAVLTAPSRSVDAQKPEPSVERLGALDLRRVLQPASATTTTPPGLRRPPLAAQGSSSKLPKGRKARSGDVKVQLGSLTPARPPWLGVDFESEYEERRKFDFKNSDIEESDFRGSEDIEDGEARAPPGLAARSAMHRASLFWNTYLSNLAHQYLATFPGGGGGAVARRSAAFADEILHLANNVGLQEEVEARAGLAGLSAAGAAGGGSTGKEESGESDSPIRNVGVEMTH</sequence>
<dbReference type="EnsemblProtists" id="EOD23849">
    <property type="protein sequence ID" value="EOD23849"/>
    <property type="gene ID" value="EMIHUDRAFT_238996"/>
</dbReference>
<organism evidence="2 3">
    <name type="scientific">Emiliania huxleyi (strain CCMP1516)</name>
    <dbReference type="NCBI Taxonomy" id="280463"/>
    <lineage>
        <taxon>Eukaryota</taxon>
        <taxon>Haptista</taxon>
        <taxon>Haptophyta</taxon>
        <taxon>Prymnesiophyceae</taxon>
        <taxon>Isochrysidales</taxon>
        <taxon>Noelaerhabdaceae</taxon>
        <taxon>Emiliania</taxon>
    </lineage>
</organism>
<feature type="region of interest" description="Disordered" evidence="1">
    <location>
        <begin position="1"/>
        <end position="29"/>
    </location>
</feature>
<evidence type="ECO:0000313" key="3">
    <source>
        <dbReference type="Proteomes" id="UP000013827"/>
    </source>
</evidence>
<feature type="compositionally biased region" description="Low complexity" evidence="1">
    <location>
        <begin position="75"/>
        <end position="87"/>
    </location>
</feature>
<dbReference type="HOGENOM" id="CLU_1047435_0_0_1"/>
<dbReference type="AlphaFoldDB" id="A0A0D3JK14"/>
<name>A0A0D3JK14_EMIH1</name>
<dbReference type="RefSeq" id="XP_005776278.1">
    <property type="nucleotide sequence ID" value="XM_005776221.1"/>
</dbReference>
<evidence type="ECO:0000313" key="2">
    <source>
        <dbReference type="EnsemblProtists" id="EOD23849"/>
    </source>
</evidence>
<protein>
    <submittedName>
        <fullName evidence="2">Uncharacterized protein</fullName>
    </submittedName>
</protein>